<dbReference type="FunCoup" id="A0A1Q6DSE2">
    <property type="interactions" value="86"/>
</dbReference>
<dbReference type="PRINTS" id="PR00097">
    <property type="entry name" value="ANTSNTHASEII"/>
</dbReference>
<dbReference type="PROSITE" id="PS51273">
    <property type="entry name" value="GATASE_TYPE_1"/>
    <property type="match status" value="1"/>
</dbReference>
<evidence type="ECO:0000256" key="3">
    <source>
        <dbReference type="ARBA" id="ARBA00022605"/>
    </source>
</evidence>
<keyword evidence="11" id="KW-1185">Reference proteome</keyword>
<keyword evidence="6" id="KW-0057">Aromatic amino acid biosynthesis</keyword>
<dbReference type="InterPro" id="IPR050472">
    <property type="entry name" value="Anth_synth/Amidotransfase"/>
</dbReference>
<evidence type="ECO:0000313" key="11">
    <source>
        <dbReference type="Proteomes" id="UP000185744"/>
    </source>
</evidence>
<dbReference type="InterPro" id="IPR029062">
    <property type="entry name" value="Class_I_gatase-like"/>
</dbReference>
<dbReference type="Proteomes" id="UP000185744">
    <property type="component" value="Unassembled WGS sequence"/>
</dbReference>
<evidence type="ECO:0000313" key="10">
    <source>
        <dbReference type="EMBL" id="OKY77258.1"/>
    </source>
</evidence>
<evidence type="ECO:0000256" key="8">
    <source>
        <dbReference type="ARBA" id="ARBA00047683"/>
    </source>
</evidence>
<name>A0A1Q6DSE2_METT1</name>
<dbReference type="SUPFAM" id="SSF52317">
    <property type="entry name" value="Class I glutamine amidotransferase-like"/>
    <property type="match status" value="1"/>
</dbReference>
<organism evidence="10 11">
    <name type="scientific">Methanohalarchaeum thermophilum</name>
    <dbReference type="NCBI Taxonomy" id="1903181"/>
    <lineage>
        <taxon>Archaea</taxon>
        <taxon>Methanobacteriati</taxon>
        <taxon>Methanobacteriota</taxon>
        <taxon>Methanonatronarchaeia</taxon>
        <taxon>Methanonatronarchaeales</taxon>
        <taxon>Methanonatronarchaeaceae</taxon>
        <taxon>Candidatus Methanohalarchaeum</taxon>
    </lineage>
</organism>
<dbReference type="PRINTS" id="PR00096">
    <property type="entry name" value="GATASE"/>
</dbReference>
<comment type="caution">
    <text evidence="10">The sequence shown here is derived from an EMBL/GenBank/DDBJ whole genome shotgun (WGS) entry which is preliminary data.</text>
</comment>
<dbReference type="InParanoid" id="A0A1Q6DSE2"/>
<dbReference type="GO" id="GO:0005829">
    <property type="term" value="C:cytosol"/>
    <property type="evidence" value="ECO:0007669"/>
    <property type="project" value="TreeGrafter"/>
</dbReference>
<evidence type="ECO:0000256" key="5">
    <source>
        <dbReference type="ARBA" id="ARBA00022962"/>
    </source>
</evidence>
<proteinExistence type="predicted"/>
<dbReference type="GO" id="GO:0000162">
    <property type="term" value="P:L-tryptophan biosynthetic process"/>
    <property type="evidence" value="ECO:0007669"/>
    <property type="project" value="UniProtKB-KW"/>
</dbReference>
<evidence type="ECO:0000256" key="7">
    <source>
        <dbReference type="ARBA" id="ARBA00023239"/>
    </source>
</evidence>
<evidence type="ECO:0000256" key="6">
    <source>
        <dbReference type="ARBA" id="ARBA00023141"/>
    </source>
</evidence>
<evidence type="ECO:0000256" key="1">
    <source>
        <dbReference type="ARBA" id="ARBA00004873"/>
    </source>
</evidence>
<dbReference type="InterPro" id="IPR017926">
    <property type="entry name" value="GATASE"/>
</dbReference>
<feature type="domain" description="Glutamine amidotransferase" evidence="9">
    <location>
        <begin position="5"/>
        <end position="181"/>
    </location>
</feature>
<evidence type="ECO:0000259" key="9">
    <source>
        <dbReference type="Pfam" id="PF00117"/>
    </source>
</evidence>
<keyword evidence="7" id="KW-0456">Lyase</keyword>
<dbReference type="PANTHER" id="PTHR43418">
    <property type="entry name" value="MULTIFUNCTIONAL TRYPTOPHAN BIOSYNTHESIS PROTEIN-RELATED"/>
    <property type="match status" value="1"/>
</dbReference>
<dbReference type="PANTHER" id="PTHR43418:SF4">
    <property type="entry name" value="MULTIFUNCTIONAL TRYPTOPHAN BIOSYNTHESIS PROTEIN"/>
    <property type="match status" value="1"/>
</dbReference>
<dbReference type="AlphaFoldDB" id="A0A1Q6DSE2"/>
<dbReference type="STRING" id="1903181.BTN85_1906"/>
<comment type="catalytic activity">
    <reaction evidence="8">
        <text>chorismate + L-glutamine = anthranilate + pyruvate + L-glutamate + H(+)</text>
        <dbReference type="Rhea" id="RHEA:21732"/>
        <dbReference type="ChEBI" id="CHEBI:15361"/>
        <dbReference type="ChEBI" id="CHEBI:15378"/>
        <dbReference type="ChEBI" id="CHEBI:16567"/>
        <dbReference type="ChEBI" id="CHEBI:29748"/>
        <dbReference type="ChEBI" id="CHEBI:29985"/>
        <dbReference type="ChEBI" id="CHEBI:58359"/>
        <dbReference type="EC" id="4.1.3.27"/>
    </reaction>
</comment>
<dbReference type="Pfam" id="PF00117">
    <property type="entry name" value="GATase"/>
    <property type="match status" value="1"/>
</dbReference>
<evidence type="ECO:0000256" key="2">
    <source>
        <dbReference type="ARBA" id="ARBA00012266"/>
    </source>
</evidence>
<dbReference type="FunFam" id="3.40.50.880:FF:000003">
    <property type="entry name" value="Anthranilate synthase component II"/>
    <property type="match status" value="1"/>
</dbReference>
<evidence type="ECO:0000256" key="4">
    <source>
        <dbReference type="ARBA" id="ARBA00022822"/>
    </source>
</evidence>
<sequence length="186" mass="21242">MSDTLLVDCYDSFTYNLYQQIGRLDREPKVVKNDEEIERILDMGFERIVFSPGPGKPEDSGVCRELVEETNKPILGVCLGHQVLVSQFKGKVVKGEPIHGKKDRIFHDNSSLFKDLPQGFQAGRYHSLIAQKIPSSFQKIAETRNKEIMAVRHRKKPLFGIQFHTESILTPLGDEIIKNFLQMEVV</sequence>
<comment type="pathway">
    <text evidence="1">Amino-acid biosynthesis; L-tryptophan biosynthesis; L-tryptophan from chorismate: step 1/5.</text>
</comment>
<dbReference type="InterPro" id="IPR006221">
    <property type="entry name" value="TrpG/PapA_dom"/>
</dbReference>
<dbReference type="Gene3D" id="3.40.50.880">
    <property type="match status" value="1"/>
</dbReference>
<dbReference type="GO" id="GO:0004049">
    <property type="term" value="F:anthranilate synthase activity"/>
    <property type="evidence" value="ECO:0007669"/>
    <property type="project" value="UniProtKB-EC"/>
</dbReference>
<dbReference type="NCBIfam" id="TIGR00566">
    <property type="entry name" value="trpG_papA"/>
    <property type="match status" value="1"/>
</dbReference>
<keyword evidence="4" id="KW-0822">Tryptophan biosynthesis</keyword>
<keyword evidence="5" id="KW-0315">Glutamine amidotransferase</keyword>
<reference evidence="10" key="1">
    <citation type="submission" date="2016-12" db="EMBL/GenBank/DDBJ databases">
        <title>Discovery of methanogenic haloarchaea.</title>
        <authorList>
            <person name="Sorokin D.Y."/>
            <person name="Makarova K.S."/>
            <person name="Abbas B."/>
            <person name="Ferrer M."/>
            <person name="Golyshin P.N."/>
        </authorList>
    </citation>
    <scope>NUCLEOTIDE SEQUENCE [LARGE SCALE GENOMIC DNA]</scope>
    <source>
        <strain evidence="10">HMET1</strain>
    </source>
</reference>
<gene>
    <name evidence="10" type="ORF">BTN85_1906</name>
</gene>
<protein>
    <recommendedName>
        <fullName evidence="2">anthranilate synthase</fullName>
        <ecNumber evidence="2">4.1.3.27</ecNumber>
    </recommendedName>
</protein>
<dbReference type="CDD" id="cd01743">
    <property type="entry name" value="GATase1_Anthranilate_Synthase"/>
    <property type="match status" value="1"/>
</dbReference>
<dbReference type="EMBL" id="MSDW01000002">
    <property type="protein sequence ID" value="OKY77258.1"/>
    <property type="molecule type" value="Genomic_DNA"/>
</dbReference>
<keyword evidence="3" id="KW-0028">Amino-acid biosynthesis</keyword>
<accession>A0A1Q6DSE2</accession>
<dbReference type="EC" id="4.1.3.27" evidence="2"/>